<dbReference type="PATRIC" id="fig|713887.8.peg.314"/>
<dbReference type="HOGENOM" id="CLU_882268_0_0_3"/>
<name>D3ENM7_ATETH</name>
<organism evidence="3">
    <name type="scientific">Atelocyanobacterium thalassa (isolate ALOHA)</name>
    <dbReference type="NCBI Taxonomy" id="1453429"/>
    <lineage>
        <taxon>Bacteria</taxon>
        <taxon>Bacillati</taxon>
        <taxon>Cyanobacteriota</taxon>
        <taxon>Cyanophyceae</taxon>
        <taxon>Oscillatoriophycideae</taxon>
        <taxon>Chroococcales</taxon>
        <taxon>Aphanothecaceae</taxon>
        <taxon>Candidatus Atelocyanobacterium</taxon>
        <taxon>Candidatus Atelocyanobacterium thalassae</taxon>
    </lineage>
</organism>
<dbReference type="InterPro" id="IPR036291">
    <property type="entry name" value="NAD(P)-bd_dom_sf"/>
</dbReference>
<proteinExistence type="predicted"/>
<feature type="domain" description="NAD-dependent epimerase/dehydratase" evidence="1">
    <location>
        <begin position="4"/>
        <end position="228"/>
    </location>
</feature>
<gene>
    <name evidence="2" type="ordered locus">UCYN_03360</name>
</gene>
<dbReference type="InterPro" id="IPR001509">
    <property type="entry name" value="Epimerase_deHydtase"/>
</dbReference>
<dbReference type="RefSeq" id="WP_012953742.1">
    <property type="nucleotide sequence ID" value="NC_013771.1"/>
</dbReference>
<evidence type="ECO:0000313" key="2">
    <source>
        <dbReference type="EMBL" id="ADB95077.1"/>
    </source>
</evidence>
<dbReference type="PANTHER" id="PTHR48079">
    <property type="entry name" value="PROTEIN YEEZ"/>
    <property type="match status" value="1"/>
</dbReference>
<dbReference type="GO" id="GO:0005737">
    <property type="term" value="C:cytoplasm"/>
    <property type="evidence" value="ECO:0007669"/>
    <property type="project" value="TreeGrafter"/>
</dbReference>
<accession>D3ENM7</accession>
<dbReference type="STRING" id="1453429.UCYN_03360"/>
<dbReference type="Pfam" id="PF01370">
    <property type="entry name" value="Epimerase"/>
    <property type="match status" value="1"/>
</dbReference>
<reference evidence="2 3" key="1">
    <citation type="journal article" date="2010" name="Nature">
        <title>Metabolic streamlining in an open-ocean nitrogen-fixing cyanobacterium.</title>
        <authorList>
            <person name="Tripp H.J."/>
            <person name="Bench S.R."/>
            <person name="Turk K.A."/>
            <person name="Foster R.A."/>
            <person name="Desany B.A."/>
            <person name="Niazi F."/>
            <person name="Affourtit J.P."/>
            <person name="Zehr J.P."/>
        </authorList>
    </citation>
    <scope>NUCLEOTIDE SEQUENCE [LARGE SCALE GENOMIC DNA]</scope>
    <source>
        <strain evidence="3">ALOHA</strain>
    </source>
</reference>
<dbReference type="Gene3D" id="3.40.50.720">
    <property type="entry name" value="NAD(P)-binding Rossmann-like Domain"/>
    <property type="match status" value="1"/>
</dbReference>
<sequence>MKRIFITGASGCIGHYIAETLINYTDYELYFLVRNPDKLLFNYNSRPGIHLIEEDLKNINQLSDFLKTVNIAILAATSWGGDVESYEINVSSMIDLINLLDSEVCQQIIYFSTASILDKNNKPLPEARTLGTNYIRTKYQCYTQLQKLPVYEKIVTVFPTLVFGGEHNKPYSHLSGGINDVTKWIGLIRFFKIDGSFHYIHAKDIAQVIKYLIENPSLAITNKDIVLGNKKTTVNEAVETICKYFNKRIYFRIPLSITLANMFIKIFQLRMEAWDYFSMNYRHFTYKKTIVPSSFGADDYCATIENIMNLSDPKEEKN</sequence>
<evidence type="ECO:0000259" key="1">
    <source>
        <dbReference type="Pfam" id="PF01370"/>
    </source>
</evidence>
<dbReference type="AlphaFoldDB" id="D3ENM7"/>
<keyword evidence="3" id="KW-1185">Reference proteome</keyword>
<dbReference type="PANTHER" id="PTHR48079:SF6">
    <property type="entry name" value="NAD(P)-BINDING DOMAIN-CONTAINING PROTEIN-RELATED"/>
    <property type="match status" value="1"/>
</dbReference>
<dbReference type="SUPFAM" id="SSF51735">
    <property type="entry name" value="NAD(P)-binding Rossmann-fold domains"/>
    <property type="match status" value="1"/>
</dbReference>
<dbReference type="OrthoDB" id="504638at2"/>
<dbReference type="KEGG" id="cyu:UCYN_03360"/>
<protein>
    <submittedName>
        <fullName evidence="2">Nucleoside-diphosphate-sugar epimerase</fullName>
    </submittedName>
</protein>
<evidence type="ECO:0000313" key="3">
    <source>
        <dbReference type="Proteomes" id="UP000001405"/>
    </source>
</evidence>
<dbReference type="GO" id="GO:0004029">
    <property type="term" value="F:aldehyde dehydrogenase (NAD+) activity"/>
    <property type="evidence" value="ECO:0007669"/>
    <property type="project" value="TreeGrafter"/>
</dbReference>
<dbReference type="Proteomes" id="UP000001405">
    <property type="component" value="Chromosome"/>
</dbReference>
<dbReference type="InterPro" id="IPR051783">
    <property type="entry name" value="NAD(P)-dependent_oxidoreduct"/>
</dbReference>
<dbReference type="EMBL" id="CP001842">
    <property type="protein sequence ID" value="ADB95077.1"/>
    <property type="molecule type" value="Genomic_DNA"/>
</dbReference>